<comment type="subcellular location">
    <subcellularLocation>
        <location evidence="2">Chromosome</location>
    </subcellularLocation>
    <subcellularLocation>
        <location evidence="1 16">Nucleus</location>
    </subcellularLocation>
</comment>
<dbReference type="GO" id="GO:0006271">
    <property type="term" value="P:DNA strand elongation involved in DNA replication"/>
    <property type="evidence" value="ECO:0007669"/>
    <property type="project" value="TreeGrafter"/>
</dbReference>
<keyword evidence="13 16" id="KW-0131">Cell cycle</keyword>
<evidence type="ECO:0000256" key="13">
    <source>
        <dbReference type="ARBA" id="ARBA00023306"/>
    </source>
</evidence>
<dbReference type="GO" id="GO:0017116">
    <property type="term" value="F:single-stranded DNA helicase activity"/>
    <property type="evidence" value="ECO:0007669"/>
    <property type="project" value="TreeGrafter"/>
</dbReference>
<dbReference type="GO" id="GO:0016887">
    <property type="term" value="F:ATP hydrolysis activity"/>
    <property type="evidence" value="ECO:0007669"/>
    <property type="project" value="RHEA"/>
</dbReference>
<dbReference type="SMART" id="SM00382">
    <property type="entry name" value="AAA"/>
    <property type="match status" value="1"/>
</dbReference>
<evidence type="ECO:0000256" key="5">
    <source>
        <dbReference type="ARBA" id="ARBA00022705"/>
    </source>
</evidence>
<keyword evidence="7 16" id="KW-0378">Hydrolase</keyword>
<dbReference type="GO" id="GO:0003697">
    <property type="term" value="F:single-stranded DNA binding"/>
    <property type="evidence" value="ECO:0007669"/>
    <property type="project" value="TreeGrafter"/>
</dbReference>
<evidence type="ECO:0000313" key="18">
    <source>
        <dbReference type="EMBL" id="JAT34033.1"/>
    </source>
</evidence>
<dbReference type="InterPro" id="IPR001208">
    <property type="entry name" value="MCM_dom"/>
</dbReference>
<keyword evidence="4" id="KW-0158">Chromosome</keyword>
<dbReference type="Gene3D" id="2.20.28.10">
    <property type="match status" value="1"/>
</dbReference>
<dbReference type="GO" id="GO:0000727">
    <property type="term" value="P:double-strand break repair via break-induced replication"/>
    <property type="evidence" value="ECO:0007669"/>
    <property type="project" value="TreeGrafter"/>
</dbReference>
<dbReference type="PANTHER" id="PTHR11630">
    <property type="entry name" value="DNA REPLICATION LICENSING FACTOR MCM FAMILY MEMBER"/>
    <property type="match status" value="1"/>
</dbReference>
<keyword evidence="10" id="KW-0832">Ubl conjugation</keyword>
<dbReference type="FunFam" id="3.30.1640.10:FF:000007">
    <property type="entry name" value="DNA replication licensing factor MCM7"/>
    <property type="match status" value="1"/>
</dbReference>
<evidence type="ECO:0000259" key="17">
    <source>
        <dbReference type="PROSITE" id="PS50051"/>
    </source>
</evidence>
<dbReference type="Pfam" id="PF17207">
    <property type="entry name" value="MCM_OB"/>
    <property type="match status" value="1"/>
</dbReference>
<dbReference type="EMBL" id="GEBQ01005944">
    <property type="protein sequence ID" value="JAT34033.1"/>
    <property type="molecule type" value="Transcribed_RNA"/>
</dbReference>
<dbReference type="InterPro" id="IPR031327">
    <property type="entry name" value="MCM"/>
</dbReference>
<proteinExistence type="inferred from homology"/>
<dbReference type="CDD" id="cd17758">
    <property type="entry name" value="MCM7"/>
    <property type="match status" value="1"/>
</dbReference>
<protein>
    <recommendedName>
        <fullName evidence="16">DNA replication licensing factor MCM7</fullName>
        <ecNumber evidence="16">3.6.4.12</ecNumber>
    </recommendedName>
</protein>
<comment type="function">
    <text evidence="16">Acts as component of the MCM2-7 complex (MCM complex) which is the replicative helicase essential for 'once per cell cycle' DNA replication initiation and elongation in eukaryotic cells. The active ATPase sites in the MCM2-7 ring are formed through the interaction surfaces of two neighboring subunits such that a critical structure of a conserved arginine finger motif is provided in trans relative to the ATP-binding site of the Walker A box of the adjacent subunit. The six ATPase active sites, however, are likely to contribute differentially to the complex helicase activity.</text>
</comment>
<keyword evidence="9 15" id="KW-0067">ATP-binding</keyword>
<comment type="similarity">
    <text evidence="3 15">Belongs to the MCM family.</text>
</comment>
<dbReference type="GO" id="GO:0005634">
    <property type="term" value="C:nucleus"/>
    <property type="evidence" value="ECO:0007669"/>
    <property type="project" value="UniProtKB-SubCell"/>
</dbReference>
<evidence type="ECO:0000256" key="15">
    <source>
        <dbReference type="RuleBase" id="RU004070"/>
    </source>
</evidence>
<dbReference type="FunFam" id="3.40.50.300:FF:000288">
    <property type="entry name" value="DNA replication licensing factor MCM7"/>
    <property type="match status" value="1"/>
</dbReference>
<dbReference type="GO" id="GO:0005694">
    <property type="term" value="C:chromosome"/>
    <property type="evidence" value="ECO:0007669"/>
    <property type="project" value="UniProtKB-SubCell"/>
</dbReference>
<dbReference type="InterPro" id="IPR012340">
    <property type="entry name" value="NA-bd_OB-fold"/>
</dbReference>
<dbReference type="PROSITE" id="PS00847">
    <property type="entry name" value="MCM_1"/>
    <property type="match status" value="1"/>
</dbReference>
<reference evidence="18" key="1">
    <citation type="submission" date="2015-11" db="EMBL/GenBank/DDBJ databases">
        <title>De novo transcriptome assembly of four potential Pierce s Disease insect vectors from Arizona vineyards.</title>
        <authorList>
            <person name="Tassone E.E."/>
        </authorList>
    </citation>
    <scope>NUCLEOTIDE SEQUENCE</scope>
</reference>
<keyword evidence="6 15" id="KW-0547">Nucleotide-binding</keyword>
<dbReference type="Pfam" id="PF00493">
    <property type="entry name" value="MCM"/>
    <property type="match status" value="1"/>
</dbReference>
<evidence type="ECO:0000256" key="11">
    <source>
        <dbReference type="ARBA" id="ARBA00023125"/>
    </source>
</evidence>
<dbReference type="InterPro" id="IPR018525">
    <property type="entry name" value="MCM_CS"/>
</dbReference>
<dbReference type="SMART" id="SM00350">
    <property type="entry name" value="MCM"/>
    <property type="match status" value="1"/>
</dbReference>
<dbReference type="Pfam" id="PF17855">
    <property type="entry name" value="MCM_lid"/>
    <property type="match status" value="1"/>
</dbReference>
<organism evidence="18">
    <name type="scientific">Graphocephala atropunctata</name>
    <dbReference type="NCBI Taxonomy" id="36148"/>
    <lineage>
        <taxon>Eukaryota</taxon>
        <taxon>Metazoa</taxon>
        <taxon>Ecdysozoa</taxon>
        <taxon>Arthropoda</taxon>
        <taxon>Hexapoda</taxon>
        <taxon>Insecta</taxon>
        <taxon>Pterygota</taxon>
        <taxon>Neoptera</taxon>
        <taxon>Paraneoptera</taxon>
        <taxon>Hemiptera</taxon>
        <taxon>Auchenorrhyncha</taxon>
        <taxon>Membracoidea</taxon>
        <taxon>Cicadellidae</taxon>
        <taxon>Cicadellinae</taxon>
        <taxon>Cicadellini</taxon>
        <taxon>Graphocephala</taxon>
    </lineage>
</organism>
<evidence type="ECO:0000256" key="1">
    <source>
        <dbReference type="ARBA" id="ARBA00004123"/>
    </source>
</evidence>
<comment type="catalytic activity">
    <reaction evidence="14">
        <text>ATP + H2O = ADP + phosphate + H(+)</text>
        <dbReference type="Rhea" id="RHEA:13065"/>
        <dbReference type="ChEBI" id="CHEBI:15377"/>
        <dbReference type="ChEBI" id="CHEBI:15378"/>
        <dbReference type="ChEBI" id="CHEBI:30616"/>
        <dbReference type="ChEBI" id="CHEBI:43474"/>
        <dbReference type="ChEBI" id="CHEBI:456216"/>
        <dbReference type="EC" id="3.6.4.12"/>
    </reaction>
    <physiologicalReaction direction="left-to-right" evidence="14">
        <dbReference type="Rhea" id="RHEA:13066"/>
    </physiologicalReaction>
</comment>
<dbReference type="InterPro" id="IPR003593">
    <property type="entry name" value="AAA+_ATPase"/>
</dbReference>
<evidence type="ECO:0000256" key="10">
    <source>
        <dbReference type="ARBA" id="ARBA00022843"/>
    </source>
</evidence>
<evidence type="ECO:0000256" key="14">
    <source>
        <dbReference type="ARBA" id="ARBA00048432"/>
    </source>
</evidence>
<dbReference type="Pfam" id="PF24901">
    <property type="entry name" value="WHD_MCM7"/>
    <property type="match status" value="1"/>
</dbReference>
<dbReference type="InterPro" id="IPR008050">
    <property type="entry name" value="MCM7"/>
</dbReference>
<dbReference type="InterPro" id="IPR041562">
    <property type="entry name" value="MCM_lid"/>
</dbReference>
<name>A0A1B6MDL9_9HEMI</name>
<evidence type="ECO:0000256" key="7">
    <source>
        <dbReference type="ARBA" id="ARBA00022801"/>
    </source>
</evidence>
<dbReference type="GO" id="GO:0042555">
    <property type="term" value="C:MCM complex"/>
    <property type="evidence" value="ECO:0007669"/>
    <property type="project" value="InterPro"/>
</dbReference>
<evidence type="ECO:0000256" key="16">
    <source>
        <dbReference type="RuleBase" id="RU365012"/>
    </source>
</evidence>
<dbReference type="Gene3D" id="3.40.50.300">
    <property type="entry name" value="P-loop containing nucleotide triphosphate hydrolases"/>
    <property type="match status" value="1"/>
</dbReference>
<dbReference type="InterPro" id="IPR027925">
    <property type="entry name" value="MCM_N"/>
</dbReference>
<evidence type="ECO:0000256" key="9">
    <source>
        <dbReference type="ARBA" id="ARBA00022840"/>
    </source>
</evidence>
<evidence type="ECO:0000256" key="12">
    <source>
        <dbReference type="ARBA" id="ARBA00023242"/>
    </source>
</evidence>
<dbReference type="Gene3D" id="2.40.50.140">
    <property type="entry name" value="Nucleic acid-binding proteins"/>
    <property type="match status" value="1"/>
</dbReference>
<dbReference type="PRINTS" id="PR01663">
    <property type="entry name" value="MCMPROTEIN7"/>
</dbReference>
<evidence type="ECO:0000256" key="2">
    <source>
        <dbReference type="ARBA" id="ARBA00004286"/>
    </source>
</evidence>
<evidence type="ECO:0000256" key="6">
    <source>
        <dbReference type="ARBA" id="ARBA00022741"/>
    </source>
</evidence>
<keyword evidence="8 16" id="KW-0347">Helicase</keyword>
<dbReference type="GO" id="GO:0005524">
    <property type="term" value="F:ATP binding"/>
    <property type="evidence" value="ECO:0007669"/>
    <property type="project" value="UniProtKB-KW"/>
</dbReference>
<keyword evidence="5 16" id="KW-0235">DNA replication</keyword>
<dbReference type="PRINTS" id="PR01657">
    <property type="entry name" value="MCMFAMILY"/>
</dbReference>
<dbReference type="PROSITE" id="PS50051">
    <property type="entry name" value="MCM_2"/>
    <property type="match status" value="1"/>
</dbReference>
<accession>A0A1B6MDL9</accession>
<dbReference type="AlphaFoldDB" id="A0A1B6MDL9"/>
<dbReference type="GO" id="GO:0006270">
    <property type="term" value="P:DNA replication initiation"/>
    <property type="evidence" value="ECO:0007669"/>
    <property type="project" value="InterPro"/>
</dbReference>
<dbReference type="Gene3D" id="3.30.1640.10">
    <property type="entry name" value="mini-chromosome maintenance (MCM) complex, chain A, domain 1"/>
    <property type="match status" value="1"/>
</dbReference>
<dbReference type="InterPro" id="IPR027417">
    <property type="entry name" value="P-loop_NTPase"/>
</dbReference>
<evidence type="ECO:0000256" key="3">
    <source>
        <dbReference type="ARBA" id="ARBA00008010"/>
    </source>
</evidence>
<evidence type="ECO:0000256" key="8">
    <source>
        <dbReference type="ARBA" id="ARBA00022806"/>
    </source>
</evidence>
<gene>
    <name evidence="16" type="primary">MCM7</name>
    <name evidence="18" type="ORF">g.5701</name>
</gene>
<dbReference type="SUPFAM" id="SSF52540">
    <property type="entry name" value="P-loop containing nucleoside triphosphate hydrolases"/>
    <property type="match status" value="1"/>
</dbReference>
<sequence>MAKKAGNKDYDAVKEKLKEFLQEFYTVNNEGKKLFKYAAQLTQLAHREQVALNIELDDLDTFDSDLSESVLNNTRRYSNILSELVYELLPSYKVKEVTAKDALDIYIEHRVLMEQRMRHPGEMRDPNNKYPTELMKRFEICFLDRSTRKPVPIREVKADYVGKLVTVRGVVTRCTEVKPMMVVATYTCDHCGAETYQLVNSLTFMPIVMCPSEDCRINKSGGRLYLQSRGSKFVKFQEIKIQEHSDEVPVGNIPRPMTVFCRGETTRQCLPGDHVTITGVFLPLLRSGFRQIAQGLLSDTYFEAHQVQSHSKVEDSAAAGELSQEEIHQLVGDDFYSKLAASLAPEIYGHEDVKKALLLLLVGGVDRSPEGMKIRGNINICLMGDPGVAKSQLLSYIERLARRSQYTTGRGSSGVGLTAAVLKDPLTGEMVLEGGALVLADLGICCIDEFDKMADYDRTAIHEVMEQQTISIAKAGIMTRLNARVSILAAANPAYGRYDPKRSVEHNIQLPAALLSRFDLLWLIQDKADRDTDLRLAQHITYVHQHCKQPPAQFTALDMGLMRRYIDLCKRKNPEVPPVLSDYIVDAYVEMRKDARNNKDMTFTSARNLLAILRLSTALARLRLSDQVEREDVGEAMRLLEMSKISLAQTEDRGGRAQSVVDKIFSVIRELAGGKKTVKLSEIREQCTSKGYQPDHVEECIEQYEELNVWQVNQARTTITFV</sequence>
<keyword evidence="12 16" id="KW-0539">Nucleus</keyword>
<dbReference type="FunFam" id="2.20.28.10:FF:000004">
    <property type="entry name" value="DNA replication licensing factor MCM7"/>
    <property type="match status" value="1"/>
</dbReference>
<dbReference type="Pfam" id="PF14551">
    <property type="entry name" value="MCM_N"/>
    <property type="match status" value="1"/>
</dbReference>
<dbReference type="EC" id="3.6.4.12" evidence="16"/>
<dbReference type="SUPFAM" id="SSF50249">
    <property type="entry name" value="Nucleic acid-binding proteins"/>
    <property type="match status" value="1"/>
</dbReference>
<evidence type="ECO:0000256" key="4">
    <source>
        <dbReference type="ARBA" id="ARBA00022454"/>
    </source>
</evidence>
<keyword evidence="11 15" id="KW-0238">DNA-binding</keyword>
<dbReference type="PANTHER" id="PTHR11630:SF26">
    <property type="entry name" value="DNA REPLICATION LICENSING FACTOR MCM7"/>
    <property type="match status" value="1"/>
</dbReference>
<feature type="domain" description="MCM C-terminal AAA(+) ATPase" evidence="17">
    <location>
        <begin position="335"/>
        <end position="540"/>
    </location>
</feature>
<dbReference type="InterPro" id="IPR033762">
    <property type="entry name" value="MCM_OB"/>
</dbReference>